<sequence>MQRFPRLGRILARRPRAAALLASGVTVIVLGTLGTIGASDATPDDFRPQVDRNADTVTAYNDGFLDGRADAMGDDNRDGRVDEDESGWDCRVMGNRVCGSQGDANTAQR</sequence>
<proteinExistence type="predicted"/>
<dbReference type="EMBL" id="CP063373">
    <property type="protein sequence ID" value="QOV41602.1"/>
    <property type="molecule type" value="Genomic_DNA"/>
</dbReference>
<evidence type="ECO:0000313" key="1">
    <source>
        <dbReference type="EMBL" id="QOV41602.1"/>
    </source>
</evidence>
<name>A0A7M2SZ47_9ACTN</name>
<organism evidence="1 2">
    <name type="scientific">Streptomyces ferrugineus</name>
    <dbReference type="NCBI Taxonomy" id="1413221"/>
    <lineage>
        <taxon>Bacteria</taxon>
        <taxon>Bacillati</taxon>
        <taxon>Actinomycetota</taxon>
        <taxon>Actinomycetes</taxon>
        <taxon>Kitasatosporales</taxon>
        <taxon>Streptomycetaceae</taxon>
        <taxon>Streptomyces</taxon>
    </lineage>
</organism>
<dbReference type="Proteomes" id="UP000594205">
    <property type="component" value="Chromosome"/>
</dbReference>
<gene>
    <name evidence="1" type="ORF">IM697_18580</name>
</gene>
<dbReference type="RefSeq" id="WP_194050167.1">
    <property type="nucleotide sequence ID" value="NZ_CP063373.1"/>
</dbReference>
<reference evidence="1 2" key="1">
    <citation type="submission" date="2020-10" db="EMBL/GenBank/DDBJ databases">
        <title>Streptomyces ferrugineus complate genome analysis.</title>
        <authorList>
            <person name="Anwar N."/>
        </authorList>
    </citation>
    <scope>NUCLEOTIDE SEQUENCE [LARGE SCALE GENOMIC DNA]</scope>
    <source>
        <strain evidence="1 2">CCTCC AA2014009</strain>
    </source>
</reference>
<evidence type="ECO:0000313" key="2">
    <source>
        <dbReference type="Proteomes" id="UP000594205"/>
    </source>
</evidence>
<dbReference type="AlphaFoldDB" id="A0A7M2SZ47"/>
<evidence type="ECO:0008006" key="3">
    <source>
        <dbReference type="Google" id="ProtNLM"/>
    </source>
</evidence>
<protein>
    <recommendedName>
        <fullName evidence="3">Excalibur calcium-binding domain-containing protein</fullName>
    </recommendedName>
</protein>
<accession>A0A7M2SZ47</accession>
<keyword evidence="2" id="KW-1185">Reference proteome</keyword>
<dbReference type="KEGG" id="sfeu:IM697_18580"/>